<feature type="transmembrane region" description="Helical" evidence="26">
    <location>
        <begin position="146"/>
        <end position="166"/>
    </location>
</feature>
<evidence type="ECO:0000256" key="19">
    <source>
        <dbReference type="ARBA" id="ARBA00044919"/>
    </source>
</evidence>
<dbReference type="Pfam" id="PF07690">
    <property type="entry name" value="MFS_1"/>
    <property type="match status" value="1"/>
</dbReference>
<comment type="catalytic activity">
    <reaction evidence="10">
        <text>L-alpha-aminoacyl-L-arginine(out) = L-alpha-aminoacyl-L-arginine(in)</text>
        <dbReference type="Rhea" id="RHEA:79367"/>
        <dbReference type="ChEBI" id="CHEBI:229968"/>
    </reaction>
</comment>
<evidence type="ECO:0000256" key="6">
    <source>
        <dbReference type="ARBA" id="ARBA00023136"/>
    </source>
</evidence>
<proteinExistence type="inferred from homology"/>
<evidence type="ECO:0000256" key="14">
    <source>
        <dbReference type="ARBA" id="ARBA00044898"/>
    </source>
</evidence>
<comment type="catalytic activity">
    <reaction evidence="13">
        <text>L-alpha-aminoacyl-L-lysine(out) = L-alpha-aminoacyl-L-lysine(in)</text>
        <dbReference type="Rhea" id="RHEA:79383"/>
        <dbReference type="ChEBI" id="CHEBI:229966"/>
    </reaction>
</comment>
<keyword evidence="7" id="KW-0458">Lysosome</keyword>
<dbReference type="VEuPathDB" id="FungiDB:BDEG_23632"/>
<dbReference type="SUPFAM" id="SSF103473">
    <property type="entry name" value="MFS general substrate transporter"/>
    <property type="match status" value="1"/>
</dbReference>
<comment type="catalytic activity">
    <reaction evidence="20">
        <text>L-lysyl-glycine(out) = L-lysyl-glycine(in)</text>
        <dbReference type="Rhea" id="RHEA:79407"/>
        <dbReference type="ChEBI" id="CHEBI:191202"/>
    </reaction>
</comment>
<dbReference type="InterPro" id="IPR036259">
    <property type="entry name" value="MFS_trans_sf"/>
</dbReference>
<comment type="subunit">
    <text evidence="24">Homodimer. Interacts with lysosomal protein GLMP (via lumenal domain); the interaction starts while both proteins are still in the endoplasmic reticulum and is required for stabilization of MFSD1 in lysosomes but has no direct effect on its targeting to lysosomes or transporter activity.</text>
</comment>
<evidence type="ECO:0000256" key="15">
    <source>
        <dbReference type="ARBA" id="ARBA00044899"/>
    </source>
</evidence>
<dbReference type="GO" id="GO:0022857">
    <property type="term" value="F:transmembrane transporter activity"/>
    <property type="evidence" value="ECO:0007669"/>
    <property type="project" value="InterPro"/>
</dbReference>
<evidence type="ECO:0000259" key="27">
    <source>
        <dbReference type="PROSITE" id="PS50850"/>
    </source>
</evidence>
<dbReference type="EMBL" id="DS022303">
    <property type="protein sequence ID" value="OAJ39817.1"/>
    <property type="molecule type" value="Genomic_DNA"/>
</dbReference>
<comment type="catalytic activity">
    <reaction evidence="9">
        <text>L-histidyl-glycine(out) = L-histidyl-glycine(in)</text>
        <dbReference type="Rhea" id="RHEA:79395"/>
        <dbReference type="ChEBI" id="CHEBI:229957"/>
    </reaction>
</comment>
<accession>A0A177WI78</accession>
<dbReference type="InterPro" id="IPR020846">
    <property type="entry name" value="MFS_dom"/>
</dbReference>
<gene>
    <name evidence="28" type="ORF">BDEG_23632</name>
</gene>
<feature type="transmembrane region" description="Helical" evidence="26">
    <location>
        <begin position="220"/>
        <end position="239"/>
    </location>
</feature>
<feature type="compositionally biased region" description="Basic and acidic residues" evidence="25">
    <location>
        <begin position="1012"/>
        <end position="1023"/>
    </location>
</feature>
<evidence type="ECO:0000256" key="25">
    <source>
        <dbReference type="SAM" id="MobiDB-lite"/>
    </source>
</evidence>
<evidence type="ECO:0000256" key="23">
    <source>
        <dbReference type="ARBA" id="ARBA00045709"/>
    </source>
</evidence>
<evidence type="ECO:0000256" key="24">
    <source>
        <dbReference type="ARBA" id="ARBA00046376"/>
    </source>
</evidence>
<evidence type="ECO:0000256" key="20">
    <source>
        <dbReference type="ARBA" id="ARBA00044924"/>
    </source>
</evidence>
<dbReference type="PANTHER" id="PTHR23512">
    <property type="entry name" value="MAJOR FACILITATOR SUPERFAMILY DOMAIN-CONTAINING PROTEIN 1"/>
    <property type="match status" value="1"/>
</dbReference>
<evidence type="ECO:0000256" key="5">
    <source>
        <dbReference type="ARBA" id="ARBA00022989"/>
    </source>
</evidence>
<comment type="catalytic activity">
    <reaction evidence="11">
        <text>L-alpha-aminoacyl-L-histidine(out) = L-alpha-aminoacyl-L-histidine(in)</text>
        <dbReference type="Rhea" id="RHEA:79375"/>
        <dbReference type="ChEBI" id="CHEBI:229967"/>
    </reaction>
</comment>
<feature type="transmembrane region" description="Helical" evidence="26">
    <location>
        <begin position="460"/>
        <end position="482"/>
    </location>
</feature>
<evidence type="ECO:0000256" key="18">
    <source>
        <dbReference type="ARBA" id="ARBA00044912"/>
    </source>
</evidence>
<feature type="transmembrane region" description="Helical" evidence="26">
    <location>
        <begin position="419"/>
        <end position="440"/>
    </location>
</feature>
<feature type="transmembrane region" description="Helical" evidence="26">
    <location>
        <begin position="596"/>
        <end position="615"/>
    </location>
</feature>
<evidence type="ECO:0000256" key="21">
    <source>
        <dbReference type="ARBA" id="ARBA00044985"/>
    </source>
</evidence>
<evidence type="ECO:0000256" key="8">
    <source>
        <dbReference type="ARBA" id="ARBA00044876"/>
    </source>
</evidence>
<feature type="transmembrane region" description="Helical" evidence="26">
    <location>
        <begin position="489"/>
        <end position="511"/>
    </location>
</feature>
<comment type="catalytic activity">
    <reaction evidence="15">
        <text>L-arginyl-L-alpha-amino acid(out) = L-arginyl-L-alpha-amino acid(in)</text>
        <dbReference type="Rhea" id="RHEA:79371"/>
        <dbReference type="ChEBI" id="CHEBI:84315"/>
    </reaction>
</comment>
<dbReference type="STRING" id="403673.A0A177WI78"/>
<keyword evidence="6 26" id="KW-0472">Membrane</keyword>
<dbReference type="InterPro" id="IPR011701">
    <property type="entry name" value="MFS"/>
</dbReference>
<dbReference type="eggNOG" id="KOG4686">
    <property type="taxonomic scope" value="Eukaryota"/>
</dbReference>
<evidence type="ECO:0000256" key="26">
    <source>
        <dbReference type="SAM" id="Phobius"/>
    </source>
</evidence>
<feature type="transmembrane region" description="Helical" evidence="26">
    <location>
        <begin position="559"/>
        <end position="584"/>
    </location>
</feature>
<reference evidence="28 29" key="1">
    <citation type="submission" date="2006-10" db="EMBL/GenBank/DDBJ databases">
        <title>The Genome Sequence of Batrachochytrium dendrobatidis JEL423.</title>
        <authorList>
            <consortium name="The Broad Institute Genome Sequencing Platform"/>
            <person name="Birren B."/>
            <person name="Lander E."/>
            <person name="Galagan J."/>
            <person name="Cuomo C."/>
            <person name="Devon K."/>
            <person name="Jaffe D."/>
            <person name="Butler J."/>
            <person name="Alvarez P."/>
            <person name="Gnerre S."/>
            <person name="Grabherr M."/>
            <person name="Kleber M."/>
            <person name="Mauceli E."/>
            <person name="Brockman W."/>
            <person name="Young S."/>
            <person name="LaButti K."/>
            <person name="Sykes S."/>
            <person name="DeCaprio D."/>
            <person name="Crawford M."/>
            <person name="Koehrsen M."/>
            <person name="Engels R."/>
            <person name="Montgomery P."/>
            <person name="Pearson M."/>
            <person name="Howarth C."/>
            <person name="Larson L."/>
            <person name="White J."/>
            <person name="O'Leary S."/>
            <person name="Kodira C."/>
            <person name="Zeng Q."/>
            <person name="Yandava C."/>
            <person name="Alvarado L."/>
            <person name="Longcore J."/>
            <person name="James T."/>
        </authorList>
    </citation>
    <scope>NUCLEOTIDE SEQUENCE [LARGE SCALE GENOMIC DNA]</scope>
    <source>
        <strain evidence="28 29">JEL423</strain>
    </source>
</reference>
<evidence type="ECO:0000256" key="2">
    <source>
        <dbReference type="ARBA" id="ARBA00008335"/>
    </source>
</evidence>
<protein>
    <recommendedName>
        <fullName evidence="21">Lysosomal dipeptide transporter MFSD1</fullName>
    </recommendedName>
    <alternativeName>
        <fullName evidence="22">Major facilitator superfamily domain-containing protein 1</fullName>
    </alternativeName>
</protein>
<dbReference type="Gene3D" id="1.20.1250.20">
    <property type="entry name" value="MFS general substrate transporter like domains"/>
    <property type="match status" value="2"/>
</dbReference>
<evidence type="ECO:0000256" key="4">
    <source>
        <dbReference type="ARBA" id="ARBA00022692"/>
    </source>
</evidence>
<dbReference type="AlphaFoldDB" id="A0A177WI78"/>
<evidence type="ECO:0000313" key="29">
    <source>
        <dbReference type="Proteomes" id="UP000077115"/>
    </source>
</evidence>
<comment type="catalytic activity">
    <reaction evidence="17">
        <text>L-arginyl-glycine(out) = L-arginyl-glycine(in)</text>
        <dbReference type="Rhea" id="RHEA:79391"/>
        <dbReference type="ChEBI" id="CHEBI:229955"/>
    </reaction>
</comment>
<dbReference type="OrthoDB" id="424834at2759"/>
<feature type="region of interest" description="Disordered" evidence="25">
    <location>
        <begin position="1009"/>
        <end position="1035"/>
    </location>
</feature>
<evidence type="ECO:0000256" key="3">
    <source>
        <dbReference type="ARBA" id="ARBA00022448"/>
    </source>
</evidence>
<evidence type="ECO:0000256" key="7">
    <source>
        <dbReference type="ARBA" id="ARBA00023228"/>
    </source>
</evidence>
<dbReference type="Proteomes" id="UP000077115">
    <property type="component" value="Unassembled WGS sequence"/>
</dbReference>
<comment type="catalytic activity">
    <reaction evidence="8">
        <text>L-lysyl-L-alanine(out) = L-lysyl-L-alanine(in)</text>
        <dbReference type="Rhea" id="RHEA:79399"/>
        <dbReference type="ChEBI" id="CHEBI:229954"/>
    </reaction>
</comment>
<reference evidence="28 29" key="2">
    <citation type="submission" date="2016-05" db="EMBL/GenBank/DDBJ databases">
        <title>Lineage-specific infection strategies underlie the spectrum of fungal disease in amphibians.</title>
        <authorList>
            <person name="Cuomo C.A."/>
            <person name="Farrer R.A."/>
            <person name="James T."/>
            <person name="Longcore J."/>
            <person name="Birren B."/>
        </authorList>
    </citation>
    <scope>NUCLEOTIDE SEQUENCE [LARGE SCALE GENOMIC DNA]</scope>
    <source>
        <strain evidence="28 29">JEL423</strain>
    </source>
</reference>
<evidence type="ECO:0000256" key="11">
    <source>
        <dbReference type="ARBA" id="ARBA00044884"/>
    </source>
</evidence>
<comment type="catalytic activity">
    <reaction evidence="14">
        <text>L-aspartyl-L-lysine(out) = L-aspartyl-L-lysine(in)</text>
        <dbReference type="Rhea" id="RHEA:79411"/>
        <dbReference type="ChEBI" id="CHEBI:229953"/>
    </reaction>
</comment>
<comment type="catalytic activity">
    <reaction evidence="16">
        <text>L-lysyl-L-lysine(out) = L-lysyl-L-lysine(in)</text>
        <dbReference type="Rhea" id="RHEA:79403"/>
        <dbReference type="ChEBI" id="CHEBI:229956"/>
    </reaction>
</comment>
<sequence length="1035" mass="111870">MSNSKKTPVIPLNKPDLCITGQVPSNHSAPILNVQTQDFISSHTGSEHGISGSHDCVASLDALPRNSPLVGLIRSRSESGVSSTRKWPHPHGPRLLGKEYVRGSGSFLRRTSSFGGGPPVVRTRRPVPVASLPLIANVASAHDTGYLRWIILFLSCFLLFGNFYAYDNPAALNRLLQQFLGHDYDTWQYELNLLYSVYSFPNMFLPFIGGQLADRFDPRVVLLVFSTTVCVGQTLFSIGVSTKCFALMVFGRVLFGIGGESISVIQSTITTSYFKNKELAIALGLNLCISRLGSVVNSILSPRIALATDASVAVWIGSGTCYVSLLCAIILSTMISGHPTLANIPTNSLDETLCTLDERAPLLACVSTQEEPAIENTVDRYHADCHLASSDATLSGQLPFQPEPTKSFMQFNLKGLNQLPLSFWILCIICILLYGTVIPFNNIASDFFMSKWYPNDPEKAGIVMSIPDSMSAILVPILGYFVDRYGGRVMMLMSCAVVIVGVHLTLGLSMINPIYPMGFLGCSYSLYGVAIWPSVATVIQHEECKLKDQNPDAEPPRLLGAAFGLSTSALNAALTLVPLIAAQIRVQGGSYLPVEIFFASLAAIGVIFCIVLYVVDSKNDRVLQLPEMMASSTSFDSEIVYNTVSRCDSDCSQNLTEEDAPFSGFSYQECSSSQASLDSAGHSYNATRSVLNKSACAIDSICVYPSDKHILLDVESQSQDKSSTVESVQLPPHCSFTSLGVSLSPTPAVSIQPLLDTGSSEIITEKSPSISVCQSDTTSTSEYRESSSWAIAHTNRILAPKPLLDALSVSNDELLLDISLHQKTNLSHTQDSYKPYSTELQVHSHAATTEAMAPSRVETCSVSSIYQFPWDSQQFLMSASHTSISEIDAHQSPRQASVLLPTNQTATFLAPLPRSLSQLATIIPSDSSQSFIGAFFMNSNLAVPLHRKDLTNDEFVSLSGTNLRASTTSIGSMFPVPSPFAVRHQPFQAPSNTAISDIGLVQGFKSSSLARVDGDGSDEHTGSDDASEQSDLSIE</sequence>
<feature type="domain" description="Major facilitator superfamily (MFS) profile" evidence="27">
    <location>
        <begin position="148"/>
        <end position="617"/>
    </location>
</feature>
<evidence type="ECO:0000256" key="22">
    <source>
        <dbReference type="ARBA" id="ARBA00045018"/>
    </source>
</evidence>
<evidence type="ECO:0000256" key="12">
    <source>
        <dbReference type="ARBA" id="ARBA00044891"/>
    </source>
</evidence>
<comment type="similarity">
    <text evidence="2">Belongs to the major facilitator superfamily.</text>
</comment>
<comment type="catalytic activity">
    <reaction evidence="19">
        <text>L-alanyl-L-lysine(out) = L-alanyl-L-lysine(in)</text>
        <dbReference type="Rhea" id="RHEA:79415"/>
        <dbReference type="ChEBI" id="CHEBI:192470"/>
    </reaction>
</comment>
<evidence type="ECO:0000313" key="28">
    <source>
        <dbReference type="EMBL" id="OAJ39817.1"/>
    </source>
</evidence>
<evidence type="ECO:0000256" key="17">
    <source>
        <dbReference type="ARBA" id="ARBA00044903"/>
    </source>
</evidence>
<organism evidence="28 29">
    <name type="scientific">Batrachochytrium dendrobatidis (strain JEL423)</name>
    <dbReference type="NCBI Taxonomy" id="403673"/>
    <lineage>
        <taxon>Eukaryota</taxon>
        <taxon>Fungi</taxon>
        <taxon>Fungi incertae sedis</taxon>
        <taxon>Chytridiomycota</taxon>
        <taxon>Chytridiomycota incertae sedis</taxon>
        <taxon>Chytridiomycetes</taxon>
        <taxon>Rhizophydiales</taxon>
        <taxon>Rhizophydiales incertae sedis</taxon>
        <taxon>Batrachochytrium</taxon>
    </lineage>
</organism>
<evidence type="ECO:0000256" key="9">
    <source>
        <dbReference type="ARBA" id="ARBA00044878"/>
    </source>
</evidence>
<comment type="function">
    <text evidence="23">Lysosomal dipeptide uniporter that selectively exports lysine, arginine or histidine-containing dipeptides with a net positive charge from the lysosome lumen into the cytosol. Could play a role in a specific type of protein O-glycosylation indirectly regulating macrophages migration and tissue invasion. Also essential for liver homeostasis.</text>
</comment>
<comment type="catalytic activity">
    <reaction evidence="12">
        <text>L-lysyl-L-alpha-amino acid(out) = L-lysyl-L-alpha-amino acid(in)</text>
        <dbReference type="Rhea" id="RHEA:79387"/>
        <dbReference type="ChEBI" id="CHEBI:229965"/>
    </reaction>
</comment>
<evidence type="ECO:0000256" key="10">
    <source>
        <dbReference type="ARBA" id="ARBA00044881"/>
    </source>
</evidence>
<dbReference type="InterPro" id="IPR052187">
    <property type="entry name" value="MFSD1"/>
</dbReference>
<keyword evidence="3" id="KW-0813">Transport</keyword>
<dbReference type="PANTHER" id="PTHR23512:SF3">
    <property type="entry name" value="MAJOR FACILITATOR SUPERFAMILY DOMAIN-CONTAINING PROTEIN 1"/>
    <property type="match status" value="1"/>
</dbReference>
<keyword evidence="5 26" id="KW-1133">Transmembrane helix</keyword>
<name>A0A177WI78_BATDL</name>
<evidence type="ECO:0000256" key="16">
    <source>
        <dbReference type="ARBA" id="ARBA00044900"/>
    </source>
</evidence>
<evidence type="ECO:0000256" key="13">
    <source>
        <dbReference type="ARBA" id="ARBA00044893"/>
    </source>
</evidence>
<feature type="transmembrane region" description="Helical" evidence="26">
    <location>
        <begin position="312"/>
        <end position="331"/>
    </location>
</feature>
<comment type="subcellular location">
    <subcellularLocation>
        <location evidence="1">Lysosome membrane</location>
        <topology evidence="1">Multi-pass membrane protein</topology>
    </subcellularLocation>
</comment>
<dbReference type="PROSITE" id="PS50850">
    <property type="entry name" value="MFS"/>
    <property type="match status" value="1"/>
</dbReference>
<comment type="catalytic activity">
    <reaction evidence="18">
        <text>L-histidyl-L-alpha-amino acid(out) = L-histidyl-L-alpha-amino acid(in)</text>
        <dbReference type="Rhea" id="RHEA:79379"/>
        <dbReference type="ChEBI" id="CHEBI:229964"/>
    </reaction>
</comment>
<keyword evidence="4 26" id="KW-0812">Transmembrane</keyword>
<evidence type="ECO:0000256" key="1">
    <source>
        <dbReference type="ARBA" id="ARBA00004155"/>
    </source>
</evidence>
<feature type="transmembrane region" description="Helical" evidence="26">
    <location>
        <begin position="186"/>
        <end position="208"/>
    </location>
</feature>